<evidence type="ECO:0008006" key="5">
    <source>
        <dbReference type="Google" id="ProtNLM"/>
    </source>
</evidence>
<keyword evidence="2" id="KW-0732">Signal</keyword>
<sequence length="186" mass="20637">MMMLSVVKLGSLVLRTICKPIASRLKVAAGKHPRFRRYIINVAQTNHRFTTTVQRQIYGHATDVAIRPLNEEKAVQAAADLLGELFVVSVSGTAIIFEVQRNARSEARKEEELQLIRRRLADLEHLKARGILGIFNFRNPNGNKNAQSGSEFHSNTDSLPETHAEPKSSQPAHSTEDVKQGAPPGH</sequence>
<dbReference type="PANTHER" id="PTHR12499:SF22">
    <property type="entry name" value="OS02G0312500 PROTEIN"/>
    <property type="match status" value="1"/>
</dbReference>
<dbReference type="GO" id="GO:0019216">
    <property type="term" value="P:regulation of lipid metabolic process"/>
    <property type="evidence" value="ECO:0007669"/>
    <property type="project" value="TreeGrafter"/>
</dbReference>
<dbReference type="AlphaFoldDB" id="A0AAD4SNZ6"/>
<evidence type="ECO:0000313" key="4">
    <source>
        <dbReference type="Proteomes" id="UP001202328"/>
    </source>
</evidence>
<reference evidence="3" key="1">
    <citation type="submission" date="2022-04" db="EMBL/GenBank/DDBJ databases">
        <title>A functionally conserved STORR gene fusion in Papaver species that diverged 16.8 million years ago.</title>
        <authorList>
            <person name="Catania T."/>
        </authorList>
    </citation>
    <scope>NUCLEOTIDE SEQUENCE</scope>
    <source>
        <strain evidence="3">S-188037</strain>
    </source>
</reference>
<feature type="compositionally biased region" description="Polar residues" evidence="1">
    <location>
        <begin position="138"/>
        <end position="159"/>
    </location>
</feature>
<dbReference type="Proteomes" id="UP001202328">
    <property type="component" value="Unassembled WGS sequence"/>
</dbReference>
<gene>
    <name evidence="3" type="ORF">MKW98_007143</name>
</gene>
<accession>A0AAD4SNZ6</accession>
<dbReference type="Pfam" id="PF07047">
    <property type="entry name" value="OPA3"/>
    <property type="match status" value="1"/>
</dbReference>
<comment type="caution">
    <text evidence="3">The sequence shown here is derived from an EMBL/GenBank/DDBJ whole genome shotgun (WGS) entry which is preliminary data.</text>
</comment>
<dbReference type="PANTHER" id="PTHR12499">
    <property type="entry name" value="OPTIC ATROPHY 3 PROTEIN OPA3"/>
    <property type="match status" value="1"/>
</dbReference>
<proteinExistence type="predicted"/>
<feature type="signal peptide" evidence="2">
    <location>
        <begin position="1"/>
        <end position="18"/>
    </location>
</feature>
<organism evidence="3 4">
    <name type="scientific">Papaver atlanticum</name>
    <dbReference type="NCBI Taxonomy" id="357466"/>
    <lineage>
        <taxon>Eukaryota</taxon>
        <taxon>Viridiplantae</taxon>
        <taxon>Streptophyta</taxon>
        <taxon>Embryophyta</taxon>
        <taxon>Tracheophyta</taxon>
        <taxon>Spermatophyta</taxon>
        <taxon>Magnoliopsida</taxon>
        <taxon>Ranunculales</taxon>
        <taxon>Papaveraceae</taxon>
        <taxon>Papaveroideae</taxon>
        <taxon>Papaver</taxon>
    </lineage>
</organism>
<evidence type="ECO:0000313" key="3">
    <source>
        <dbReference type="EMBL" id="KAI3913127.1"/>
    </source>
</evidence>
<evidence type="ECO:0000256" key="1">
    <source>
        <dbReference type="SAM" id="MobiDB-lite"/>
    </source>
</evidence>
<evidence type="ECO:0000256" key="2">
    <source>
        <dbReference type="SAM" id="SignalP"/>
    </source>
</evidence>
<protein>
    <recommendedName>
        <fullName evidence="5">OPA3-like protein</fullName>
    </recommendedName>
</protein>
<feature type="chain" id="PRO_5041990882" description="OPA3-like protein" evidence="2">
    <location>
        <begin position="19"/>
        <end position="186"/>
    </location>
</feature>
<keyword evidence="4" id="KW-1185">Reference proteome</keyword>
<name>A0AAD4SNZ6_9MAGN</name>
<dbReference type="InterPro" id="IPR010754">
    <property type="entry name" value="OPA3-like"/>
</dbReference>
<feature type="region of interest" description="Disordered" evidence="1">
    <location>
        <begin position="137"/>
        <end position="186"/>
    </location>
</feature>
<dbReference type="EMBL" id="JAJJMB010009541">
    <property type="protein sequence ID" value="KAI3913127.1"/>
    <property type="molecule type" value="Genomic_DNA"/>
</dbReference>
<dbReference type="GO" id="GO:0005739">
    <property type="term" value="C:mitochondrion"/>
    <property type="evidence" value="ECO:0007669"/>
    <property type="project" value="TreeGrafter"/>
</dbReference>